<gene>
    <name evidence="2" type="ordered locus">Niako_1092</name>
</gene>
<dbReference type="InterPro" id="IPR029052">
    <property type="entry name" value="Metallo-depent_PP-like"/>
</dbReference>
<reference evidence="2 3" key="1">
    <citation type="submission" date="2011-12" db="EMBL/GenBank/DDBJ databases">
        <title>The complete genome of Niastella koreensis GR20-10.</title>
        <authorList>
            <consortium name="US DOE Joint Genome Institute (JGI-PGF)"/>
            <person name="Lucas S."/>
            <person name="Han J."/>
            <person name="Lapidus A."/>
            <person name="Bruce D."/>
            <person name="Goodwin L."/>
            <person name="Pitluck S."/>
            <person name="Peters L."/>
            <person name="Kyrpides N."/>
            <person name="Mavromatis K."/>
            <person name="Ivanova N."/>
            <person name="Mikhailova N."/>
            <person name="Davenport K."/>
            <person name="Saunders E."/>
            <person name="Detter J.C."/>
            <person name="Tapia R."/>
            <person name="Han C."/>
            <person name="Land M."/>
            <person name="Hauser L."/>
            <person name="Markowitz V."/>
            <person name="Cheng J.-F."/>
            <person name="Hugenholtz P."/>
            <person name="Woyke T."/>
            <person name="Wu D."/>
            <person name="Tindall B."/>
            <person name="Pomrenke H."/>
            <person name="Brambilla E."/>
            <person name="Klenk H.-P."/>
            <person name="Eisen J.A."/>
        </authorList>
    </citation>
    <scope>NUCLEOTIDE SEQUENCE [LARGE SCALE GENOMIC DNA]</scope>
    <source>
        <strain evidence="3">DSM 17620 / KACC 11465 / NBRC 106392 / GR20-10</strain>
    </source>
</reference>
<dbReference type="Pfam" id="PF00149">
    <property type="entry name" value="Metallophos"/>
    <property type="match status" value="1"/>
</dbReference>
<accession>G8THP0</accession>
<dbReference type="OrthoDB" id="9808081at2"/>
<dbReference type="GO" id="GO:0008803">
    <property type="term" value="F:bis(5'-nucleosyl)-tetraphosphatase (symmetrical) activity"/>
    <property type="evidence" value="ECO:0007669"/>
    <property type="project" value="TreeGrafter"/>
</dbReference>
<dbReference type="InterPro" id="IPR050126">
    <property type="entry name" value="Ap4A_hydrolase"/>
</dbReference>
<evidence type="ECO:0000313" key="3">
    <source>
        <dbReference type="Proteomes" id="UP000005438"/>
    </source>
</evidence>
<dbReference type="Proteomes" id="UP000005438">
    <property type="component" value="Chromosome"/>
</dbReference>
<name>G8THP0_NIAKG</name>
<dbReference type="SUPFAM" id="SSF56300">
    <property type="entry name" value="Metallo-dependent phosphatases"/>
    <property type="match status" value="1"/>
</dbReference>
<organism evidence="2 3">
    <name type="scientific">Niastella koreensis (strain DSM 17620 / KACC 11465 / NBRC 106392 / GR20-10)</name>
    <dbReference type="NCBI Taxonomy" id="700598"/>
    <lineage>
        <taxon>Bacteria</taxon>
        <taxon>Pseudomonadati</taxon>
        <taxon>Bacteroidota</taxon>
        <taxon>Chitinophagia</taxon>
        <taxon>Chitinophagales</taxon>
        <taxon>Chitinophagaceae</taxon>
        <taxon>Niastella</taxon>
    </lineage>
</organism>
<dbReference type="GO" id="GO:0005737">
    <property type="term" value="C:cytoplasm"/>
    <property type="evidence" value="ECO:0007669"/>
    <property type="project" value="TreeGrafter"/>
</dbReference>
<dbReference type="Gene3D" id="3.60.21.10">
    <property type="match status" value="1"/>
</dbReference>
<proteinExistence type="predicted"/>
<sequence>MSTYVIGDLHGQYQSLKQCLARCNFDYNQDTLIQLGDVVDGGDEVFDCVEELLKIKNLVTLKGNHDDWFLDFIKTGFHPAAWAYGGVSTINSYATKAGKVPVTRKTRQGYKTSFNPEDIPIAHRQFFESQRLNHIDKNNNCFVHAGFNPFQPFHEQPATIFYWDRILWQSAMNWQTKANQNSEIEPFGIVTKFNNIFIGHTNTMLWGIDKPLKAANIYNIDTGASKGGKLTIMNVDSKHFWQSE</sequence>
<dbReference type="GO" id="GO:0110154">
    <property type="term" value="P:RNA decapping"/>
    <property type="evidence" value="ECO:0007669"/>
    <property type="project" value="TreeGrafter"/>
</dbReference>
<dbReference type="PANTHER" id="PTHR42850">
    <property type="entry name" value="METALLOPHOSPHOESTERASE"/>
    <property type="match status" value="1"/>
</dbReference>
<evidence type="ECO:0000259" key="1">
    <source>
        <dbReference type="Pfam" id="PF00149"/>
    </source>
</evidence>
<evidence type="ECO:0000313" key="2">
    <source>
        <dbReference type="EMBL" id="AEV97468.1"/>
    </source>
</evidence>
<dbReference type="PANTHER" id="PTHR42850:SF4">
    <property type="entry name" value="ZINC-DEPENDENT ENDOPOLYPHOSPHATASE"/>
    <property type="match status" value="1"/>
</dbReference>
<dbReference type="GO" id="GO:0016791">
    <property type="term" value="F:phosphatase activity"/>
    <property type="evidence" value="ECO:0007669"/>
    <property type="project" value="TreeGrafter"/>
</dbReference>
<dbReference type="eggNOG" id="COG0639">
    <property type="taxonomic scope" value="Bacteria"/>
</dbReference>
<dbReference type="HOGENOM" id="CLU_023125_4_3_10"/>
<protein>
    <submittedName>
        <fullName evidence="2">Metallophosphoesterase</fullName>
    </submittedName>
</protein>
<dbReference type="InterPro" id="IPR004843">
    <property type="entry name" value="Calcineurin-like_PHP"/>
</dbReference>
<dbReference type="KEGG" id="nko:Niako_1092"/>
<dbReference type="AlphaFoldDB" id="G8THP0"/>
<dbReference type="STRING" id="700598.Niako_1092"/>
<dbReference type="EMBL" id="CP003178">
    <property type="protein sequence ID" value="AEV97468.1"/>
    <property type="molecule type" value="Genomic_DNA"/>
</dbReference>
<dbReference type="RefSeq" id="WP_014217382.1">
    <property type="nucleotide sequence ID" value="NC_016609.1"/>
</dbReference>
<feature type="domain" description="Calcineurin-like phosphoesterase" evidence="1">
    <location>
        <begin position="1"/>
        <end position="101"/>
    </location>
</feature>